<reference evidence="1 2" key="1">
    <citation type="submission" date="2018-06" db="EMBL/GenBank/DDBJ databases">
        <title>Genomic Encyclopedia of Type Strains, Phase IV (KMG-IV): sequencing the most valuable type-strain genomes for metagenomic binning, comparative biology and taxonomic classification.</title>
        <authorList>
            <person name="Goeker M."/>
        </authorList>
    </citation>
    <scope>NUCLEOTIDE SEQUENCE [LARGE SCALE GENOMIC DNA]</scope>
    <source>
        <strain evidence="1 2">DSM 24875</strain>
    </source>
</reference>
<evidence type="ECO:0000313" key="2">
    <source>
        <dbReference type="Proteomes" id="UP000253529"/>
    </source>
</evidence>
<accession>A0A366F7P9</accession>
<dbReference type="Pfam" id="PF01161">
    <property type="entry name" value="PBP"/>
    <property type="match status" value="1"/>
</dbReference>
<dbReference type="PANTHER" id="PTHR30289:SF1">
    <property type="entry name" value="PEBP (PHOSPHATIDYLETHANOLAMINE-BINDING PROTEIN) FAMILY PROTEIN"/>
    <property type="match status" value="1"/>
</dbReference>
<dbReference type="NCBIfam" id="TIGR00481">
    <property type="entry name" value="YbhB/YbcL family Raf kinase inhibitor-like protein"/>
    <property type="match status" value="1"/>
</dbReference>
<name>A0A366F7P9_9HYPH</name>
<organism evidence="1 2">
    <name type="scientific">Roseiarcus fermentans</name>
    <dbReference type="NCBI Taxonomy" id="1473586"/>
    <lineage>
        <taxon>Bacteria</taxon>
        <taxon>Pseudomonadati</taxon>
        <taxon>Pseudomonadota</taxon>
        <taxon>Alphaproteobacteria</taxon>
        <taxon>Hyphomicrobiales</taxon>
        <taxon>Roseiarcaceae</taxon>
        <taxon>Roseiarcus</taxon>
    </lineage>
</organism>
<sequence length="151" mass="16718">MRLTSTDFSDDGRIPKICTCDGEDLSPALQWTDAPPATRSFALLCNDPDAPDGVWRHWAAYDIPHAWSRLARGAGRAGASHFRQAVNDFKRVGYGGPCPPKGDGSHHYRFTLLALSVDKLNVHADPRCRDVESEARKHVLAEATFVGLYER</sequence>
<comment type="caution">
    <text evidence="1">The sequence shown here is derived from an EMBL/GenBank/DDBJ whole genome shotgun (WGS) entry which is preliminary data.</text>
</comment>
<protein>
    <submittedName>
        <fullName evidence="1">PBP family phospholipid-binding protein</fullName>
    </submittedName>
</protein>
<dbReference type="RefSeq" id="WP_113890454.1">
    <property type="nucleotide sequence ID" value="NZ_QNRK01000018.1"/>
</dbReference>
<dbReference type="Proteomes" id="UP000253529">
    <property type="component" value="Unassembled WGS sequence"/>
</dbReference>
<dbReference type="SUPFAM" id="SSF49777">
    <property type="entry name" value="PEBP-like"/>
    <property type="match status" value="1"/>
</dbReference>
<dbReference type="AlphaFoldDB" id="A0A366F7P9"/>
<dbReference type="InterPro" id="IPR036610">
    <property type="entry name" value="PEBP-like_sf"/>
</dbReference>
<gene>
    <name evidence="1" type="ORF">DFR50_118124</name>
</gene>
<dbReference type="Gene3D" id="3.90.280.10">
    <property type="entry name" value="PEBP-like"/>
    <property type="match status" value="1"/>
</dbReference>
<dbReference type="InterPro" id="IPR008914">
    <property type="entry name" value="PEBP"/>
</dbReference>
<dbReference type="InterPro" id="IPR005247">
    <property type="entry name" value="YbhB_YbcL/LppC-like"/>
</dbReference>
<dbReference type="OrthoDB" id="9797506at2"/>
<evidence type="ECO:0000313" key="1">
    <source>
        <dbReference type="EMBL" id="RBP10637.1"/>
    </source>
</evidence>
<dbReference type="PANTHER" id="PTHR30289">
    <property type="entry name" value="UNCHARACTERIZED PROTEIN YBCL-RELATED"/>
    <property type="match status" value="1"/>
</dbReference>
<dbReference type="CDD" id="cd00865">
    <property type="entry name" value="PEBP_bact_arch"/>
    <property type="match status" value="1"/>
</dbReference>
<proteinExistence type="predicted"/>
<keyword evidence="2" id="KW-1185">Reference proteome</keyword>
<dbReference type="EMBL" id="QNRK01000018">
    <property type="protein sequence ID" value="RBP10637.1"/>
    <property type="molecule type" value="Genomic_DNA"/>
</dbReference>